<dbReference type="EMBL" id="JANYMP010000035">
    <property type="protein sequence ID" value="MCS7483619.1"/>
    <property type="molecule type" value="Genomic_DNA"/>
</dbReference>
<evidence type="ECO:0000313" key="2">
    <source>
        <dbReference type="EMBL" id="MCS7483619.1"/>
    </source>
</evidence>
<organism evidence="2 3">
    <name type="scientific">Umezawaea endophytica</name>
    <dbReference type="NCBI Taxonomy" id="1654476"/>
    <lineage>
        <taxon>Bacteria</taxon>
        <taxon>Bacillati</taxon>
        <taxon>Actinomycetota</taxon>
        <taxon>Actinomycetes</taxon>
        <taxon>Pseudonocardiales</taxon>
        <taxon>Pseudonocardiaceae</taxon>
        <taxon>Umezawaea</taxon>
    </lineage>
</organism>
<dbReference type="RefSeq" id="WP_259629074.1">
    <property type="nucleotide sequence ID" value="NZ_JANYMP010000035.1"/>
</dbReference>
<reference evidence="2" key="1">
    <citation type="submission" date="2022-08" db="EMBL/GenBank/DDBJ databases">
        <authorList>
            <person name="Tistechok S."/>
            <person name="Samborskyy M."/>
            <person name="Roman I."/>
        </authorList>
    </citation>
    <scope>NUCLEOTIDE SEQUENCE</scope>
    <source>
        <strain evidence="2">DSM 103496</strain>
    </source>
</reference>
<keyword evidence="1" id="KW-0472">Membrane</keyword>
<gene>
    <name evidence="2" type="ORF">NZH93_42840</name>
</gene>
<sequence>MNIVLPAVLGLVGVFLALIGYLGLTGKLPRNRYVGVRTAPAMRDDEAFQLANRVAGLPNLVAALVAVGAGTAAFVNPAAALTVGIVGIVGAVAITLAAGVLGHRAAEAMPAPEAPKGCGGCACGGGGCSPFSKA</sequence>
<dbReference type="AlphaFoldDB" id="A0A9X2VVU6"/>
<dbReference type="Proteomes" id="UP001141259">
    <property type="component" value="Unassembled WGS sequence"/>
</dbReference>
<keyword evidence="3" id="KW-1185">Reference proteome</keyword>
<accession>A0A9X2VVU6</accession>
<proteinExistence type="predicted"/>
<evidence type="ECO:0000313" key="3">
    <source>
        <dbReference type="Proteomes" id="UP001141259"/>
    </source>
</evidence>
<evidence type="ECO:0000256" key="1">
    <source>
        <dbReference type="SAM" id="Phobius"/>
    </source>
</evidence>
<keyword evidence="1" id="KW-1133">Transmembrane helix</keyword>
<keyword evidence="1" id="KW-0812">Transmembrane</keyword>
<feature type="transmembrane region" description="Helical" evidence="1">
    <location>
        <begin position="6"/>
        <end position="24"/>
    </location>
</feature>
<feature type="transmembrane region" description="Helical" evidence="1">
    <location>
        <begin position="57"/>
        <end position="75"/>
    </location>
</feature>
<dbReference type="InterPro" id="IPR025962">
    <property type="entry name" value="SdpI/YhfL"/>
</dbReference>
<comment type="caution">
    <text evidence="2">The sequence shown here is derived from an EMBL/GenBank/DDBJ whole genome shotgun (WGS) entry which is preliminary data.</text>
</comment>
<dbReference type="Pfam" id="PF13630">
    <property type="entry name" value="SdpI"/>
    <property type="match status" value="1"/>
</dbReference>
<feature type="transmembrane region" description="Helical" evidence="1">
    <location>
        <begin position="81"/>
        <end position="101"/>
    </location>
</feature>
<protein>
    <submittedName>
        <fullName evidence="2">SdpI family protein</fullName>
    </submittedName>
</protein>
<name>A0A9X2VVU6_9PSEU</name>